<evidence type="ECO:0000313" key="3">
    <source>
        <dbReference type="EMBL" id="QWC15619.1"/>
    </source>
</evidence>
<keyword evidence="1" id="KW-1133">Transmembrane helix</keyword>
<keyword evidence="4" id="KW-1185">Reference proteome</keyword>
<dbReference type="Pfam" id="PF13845">
    <property type="entry name" value="Septum_form"/>
    <property type="match status" value="1"/>
</dbReference>
<dbReference type="InterPro" id="IPR026004">
    <property type="entry name" value="Septum_form"/>
</dbReference>
<gene>
    <name evidence="3" type="ORF">KKR89_15210</name>
</gene>
<feature type="domain" description="Septum formation-related" evidence="2">
    <location>
        <begin position="52"/>
        <end position="149"/>
    </location>
</feature>
<keyword evidence="1" id="KW-0812">Transmembrane</keyword>
<feature type="transmembrane region" description="Helical" evidence="1">
    <location>
        <begin position="21"/>
        <end position="40"/>
    </location>
</feature>
<dbReference type="RefSeq" id="WP_208196181.1">
    <property type="nucleotide sequence ID" value="NZ_CP076023.1"/>
</dbReference>
<dbReference type="PROSITE" id="PS51257">
    <property type="entry name" value="PROKAR_LIPOPROTEIN"/>
    <property type="match status" value="1"/>
</dbReference>
<evidence type="ECO:0000313" key="4">
    <source>
        <dbReference type="Proteomes" id="UP000679335"/>
    </source>
</evidence>
<reference evidence="3 4" key="1">
    <citation type="submission" date="2021-05" db="EMBL/GenBank/DDBJ databases">
        <title>Novel species in genus Cellulomonas.</title>
        <authorList>
            <person name="Zhang G."/>
        </authorList>
    </citation>
    <scope>NUCLEOTIDE SEQUENCE [LARGE SCALE GENOMIC DNA]</scope>
    <source>
        <strain evidence="4">zg-ZUI157</strain>
    </source>
</reference>
<keyword evidence="1" id="KW-0472">Membrane</keyword>
<evidence type="ECO:0000259" key="2">
    <source>
        <dbReference type="Pfam" id="PF13845"/>
    </source>
</evidence>
<name>A0ABX8GK51_9CELL</name>
<dbReference type="Proteomes" id="UP000679335">
    <property type="component" value="Chromosome"/>
</dbReference>
<protein>
    <submittedName>
        <fullName evidence="3">Septum formation family protein</fullName>
    </submittedName>
</protein>
<proteinExistence type="predicted"/>
<evidence type="ECO:0000256" key="1">
    <source>
        <dbReference type="SAM" id="Phobius"/>
    </source>
</evidence>
<sequence length="167" mass="17514">MERTSRTRRGTPPRGLRRPGAPVVAAVVALGVTGCSWFGGDGTTSTQVLELDVGDCVVTPEEVQAELTDVSTVPCDTTHQMEVYALVPDALDGPDAYPGADALTAFADGACAERFADYVGVDYRDSALFFTYLLPSTRGWSEGDTTVTCLATTTGEPLTASVAGSER</sequence>
<organism evidence="3 4">
    <name type="scientific">Cellulomonas dongxiuzhuiae</name>
    <dbReference type="NCBI Taxonomy" id="2819979"/>
    <lineage>
        <taxon>Bacteria</taxon>
        <taxon>Bacillati</taxon>
        <taxon>Actinomycetota</taxon>
        <taxon>Actinomycetes</taxon>
        <taxon>Micrococcales</taxon>
        <taxon>Cellulomonadaceae</taxon>
        <taxon>Cellulomonas</taxon>
    </lineage>
</organism>
<dbReference type="EMBL" id="CP076023">
    <property type="protein sequence ID" value="QWC15619.1"/>
    <property type="molecule type" value="Genomic_DNA"/>
</dbReference>
<accession>A0ABX8GK51</accession>